<dbReference type="InterPro" id="IPR036942">
    <property type="entry name" value="Beta-barrel_TonB_sf"/>
</dbReference>
<evidence type="ECO:0000313" key="9">
    <source>
        <dbReference type="EMBL" id="MFD2067793.1"/>
    </source>
</evidence>
<evidence type="ECO:0000256" key="1">
    <source>
        <dbReference type="ARBA" id="ARBA00004571"/>
    </source>
</evidence>
<dbReference type="Gene3D" id="2.60.40.1120">
    <property type="entry name" value="Carboxypeptidase-like, regulatory domain"/>
    <property type="match status" value="1"/>
</dbReference>
<dbReference type="EMBL" id="JBHUHV010000039">
    <property type="protein sequence ID" value="MFD2067793.1"/>
    <property type="molecule type" value="Genomic_DNA"/>
</dbReference>
<dbReference type="SUPFAM" id="SSF49464">
    <property type="entry name" value="Carboxypeptidase regulatory domain-like"/>
    <property type="match status" value="1"/>
</dbReference>
<dbReference type="Proteomes" id="UP001597369">
    <property type="component" value="Unassembled WGS sequence"/>
</dbReference>
<keyword evidence="10" id="KW-1185">Reference proteome</keyword>
<proteinExistence type="predicted"/>
<dbReference type="Pfam" id="PF13620">
    <property type="entry name" value="CarboxypepD_reg"/>
    <property type="match status" value="1"/>
</dbReference>
<keyword evidence="6" id="KW-0998">Cell outer membrane</keyword>
<dbReference type="RefSeq" id="WP_229958737.1">
    <property type="nucleotide sequence ID" value="NZ_JAJJWI010000003.1"/>
</dbReference>
<dbReference type="InterPro" id="IPR039426">
    <property type="entry name" value="TonB-dep_rcpt-like"/>
</dbReference>
<keyword evidence="3" id="KW-1134">Transmembrane beta strand</keyword>
<evidence type="ECO:0000256" key="6">
    <source>
        <dbReference type="ARBA" id="ARBA00023237"/>
    </source>
</evidence>
<dbReference type="SUPFAM" id="SSF56935">
    <property type="entry name" value="Porins"/>
    <property type="match status" value="1"/>
</dbReference>
<keyword evidence="2" id="KW-0813">Transport</keyword>
<dbReference type="PANTHER" id="PTHR30069:SF46">
    <property type="entry name" value="OAR PROTEIN"/>
    <property type="match status" value="1"/>
</dbReference>
<evidence type="ECO:0000256" key="7">
    <source>
        <dbReference type="SAM" id="SignalP"/>
    </source>
</evidence>
<dbReference type="InterPro" id="IPR008969">
    <property type="entry name" value="CarboxyPept-like_regulatory"/>
</dbReference>
<evidence type="ECO:0000256" key="3">
    <source>
        <dbReference type="ARBA" id="ARBA00022452"/>
    </source>
</evidence>
<dbReference type="Pfam" id="PF25183">
    <property type="entry name" value="OMP_b-brl_4"/>
    <property type="match status" value="2"/>
</dbReference>
<comment type="caution">
    <text evidence="9">The sequence shown here is derived from an EMBL/GenBank/DDBJ whole genome shotgun (WGS) entry which is preliminary data.</text>
</comment>
<dbReference type="Gene3D" id="2.40.170.20">
    <property type="entry name" value="TonB-dependent receptor, beta-barrel domain"/>
    <property type="match status" value="1"/>
</dbReference>
<evidence type="ECO:0000256" key="2">
    <source>
        <dbReference type="ARBA" id="ARBA00022448"/>
    </source>
</evidence>
<dbReference type="PANTHER" id="PTHR30069">
    <property type="entry name" value="TONB-DEPENDENT OUTER MEMBRANE RECEPTOR"/>
    <property type="match status" value="1"/>
</dbReference>
<evidence type="ECO:0000259" key="8">
    <source>
        <dbReference type="Pfam" id="PF25183"/>
    </source>
</evidence>
<evidence type="ECO:0000313" key="10">
    <source>
        <dbReference type="Proteomes" id="UP001597369"/>
    </source>
</evidence>
<protein>
    <submittedName>
        <fullName evidence="9">Carboxypeptidase regulatory-like domain-containing protein</fullName>
    </submittedName>
</protein>
<accession>A0ABW4WYM3</accession>
<feature type="domain" description="TonB-dependent transporter Oar-like beta-barrel" evidence="8">
    <location>
        <begin position="350"/>
        <end position="1022"/>
    </location>
</feature>
<feature type="chain" id="PRO_5047266338" evidence="7">
    <location>
        <begin position="24"/>
        <end position="1085"/>
    </location>
</feature>
<evidence type="ECO:0000256" key="5">
    <source>
        <dbReference type="ARBA" id="ARBA00023136"/>
    </source>
</evidence>
<keyword evidence="7" id="KW-0732">Signal</keyword>
<organism evidence="9 10">
    <name type="scientific">Pontibacter silvestris</name>
    <dbReference type="NCBI Taxonomy" id="2305183"/>
    <lineage>
        <taxon>Bacteria</taxon>
        <taxon>Pseudomonadati</taxon>
        <taxon>Bacteroidota</taxon>
        <taxon>Cytophagia</taxon>
        <taxon>Cytophagales</taxon>
        <taxon>Hymenobacteraceae</taxon>
        <taxon>Pontibacter</taxon>
    </lineage>
</organism>
<comment type="subcellular location">
    <subcellularLocation>
        <location evidence="1">Cell outer membrane</location>
        <topology evidence="1">Multi-pass membrane protein</topology>
    </subcellularLocation>
</comment>
<gene>
    <name evidence="9" type="ORF">ACFSKU_12930</name>
</gene>
<reference evidence="10" key="1">
    <citation type="journal article" date="2019" name="Int. J. Syst. Evol. Microbiol.">
        <title>The Global Catalogue of Microorganisms (GCM) 10K type strain sequencing project: providing services to taxonomists for standard genome sequencing and annotation.</title>
        <authorList>
            <consortium name="The Broad Institute Genomics Platform"/>
            <consortium name="The Broad Institute Genome Sequencing Center for Infectious Disease"/>
            <person name="Wu L."/>
            <person name="Ma J."/>
        </authorList>
    </citation>
    <scope>NUCLEOTIDE SEQUENCE [LARGE SCALE GENOMIC DNA]</scope>
    <source>
        <strain evidence="10">JCM 16545</strain>
    </source>
</reference>
<dbReference type="InterPro" id="IPR057601">
    <property type="entry name" value="Oar-like_b-barrel"/>
</dbReference>
<keyword evidence="5" id="KW-0472">Membrane</keyword>
<sequence>MKNFSLRILLFLVFMLPLQLAWAQGVTTSSITGIVTDTNGSALPGASVEAVHTPSGTRYGTATNTDGRYTIPNMRVGGPYTVTVSYISFQQQVINNVQLSLGTAATFNFKLSEQTSELNEVQVVADRNAVFSSDRTGAATNISREAINTLPTINRSINDFTRLTPQSNGQSIGGQDNRLNNITVDGAVLNSAFGLGSGQPGGRTGSAPISLDAIEQIQVNVAPYDVRQNGFTGAGINAVTRSGTNEFSGSVFYNIQNENLVGNEAKGSTVSVNDFQNKQAGFRLGGPIIKNKLFFFLNGELERRTEPATQYRANRGGEPVEGSTTRVLASDLDELSSFLRTNFGYETGAYENYNLERKSDKILAKLDWNINQNHRASIRYNMLDSRQDVLVSNGATVSGDRRGNANALNFQNSNYVQLEKIHSVIGELNSTFGSRFSNNFKIGYTYQDEGREQTNPFPHVDIQNEGTTYISFGYDPYTYFNELSYSTFQLQDNFTYYAGKHTLTAGYNLERMSFDNTFVQMAVGVYTYASLNDFYTAANAYLADPAATTSPVNVIRYQQQYSALPGNAKPTSRTKVTYTGLYFQDEWAPLANLNLTAGIRADVPFFDKTGLLNEAAAEMTFRDENGNPLMVRTDEMPDPKVLWSPRLGFNWDVFSDKSLQVRGGTGIFTGRPPFVWIGNQIGQNGVIIGTTSLNNTTDIPFNPDITANYPANPTLPPTYQLNISDQNFKFPQVWKSNIAVDKSLFAGIVGTLEFIYSKNLNAVRYLDVNQADPIGTFEGSDNRLRYPEGNANRLNSSITNNYYLTNTSRGYAYSLTAQLERPFNNGWFTRVAYNYGRAKDLMSAGSTASGSYNGIYSINGSNYPEVAYSDNDLRHRVIGSVSYRKEYAGFGATQISLFYQAQNQGRFSYTYSGDMNGDNIFGNDLLYVPNSASELTFLPITNNAGTVLFTPEEQANAFDAYIAQDSYLNDRRGQYTERNGVLMPWVFRADLSLVQEFFVNVGGKRNTLQLRADVFNVGNMINSNWGVGDRYINRSPLIAAGTNADGIPQFRMATLGSELLNSTYQNSITQNDVWTAQLGIRYIFN</sequence>
<name>A0ABW4WYM3_9BACT</name>
<feature type="signal peptide" evidence="7">
    <location>
        <begin position="1"/>
        <end position="23"/>
    </location>
</feature>
<keyword evidence="4" id="KW-0812">Transmembrane</keyword>
<feature type="domain" description="TonB-dependent transporter Oar-like beta-barrel" evidence="8">
    <location>
        <begin position="239"/>
        <end position="310"/>
    </location>
</feature>
<evidence type="ECO:0000256" key="4">
    <source>
        <dbReference type="ARBA" id="ARBA00022692"/>
    </source>
</evidence>